<evidence type="ECO:0000313" key="2">
    <source>
        <dbReference type="Proteomes" id="UP000030665"/>
    </source>
</evidence>
<dbReference type="Proteomes" id="UP000030665">
    <property type="component" value="Unassembled WGS sequence"/>
</dbReference>
<dbReference type="GO" id="GO:0005739">
    <property type="term" value="C:mitochondrion"/>
    <property type="evidence" value="ECO:0007669"/>
    <property type="project" value="TreeGrafter"/>
</dbReference>
<reference evidence="1" key="1">
    <citation type="submission" date="2014-01" db="EMBL/GenBank/DDBJ databases">
        <authorList>
            <person name="Aslett M."/>
        </authorList>
    </citation>
    <scope>NUCLEOTIDE SEQUENCE</scope>
</reference>
<dbReference type="STRING" id="36087.A0A077YWY6"/>
<evidence type="ECO:0000313" key="1">
    <source>
        <dbReference type="EMBL" id="CDW52296.1"/>
    </source>
</evidence>
<dbReference type="PANTHER" id="PTHR15004:SF0">
    <property type="entry name" value="GLUTAMYL-TRNA(GLN) AMIDOTRANSFERASE SUBUNIT C, MITOCHONDRIAL"/>
    <property type="match status" value="1"/>
</dbReference>
<dbReference type="GO" id="GO:0032543">
    <property type="term" value="P:mitochondrial translation"/>
    <property type="evidence" value="ECO:0007669"/>
    <property type="project" value="TreeGrafter"/>
</dbReference>
<dbReference type="AlphaFoldDB" id="A0A077YWY6"/>
<reference evidence="1" key="2">
    <citation type="submission" date="2014-03" db="EMBL/GenBank/DDBJ databases">
        <title>The whipworm genome and dual-species transcriptomics of an intimate host-pathogen interaction.</title>
        <authorList>
            <person name="Foth B.J."/>
            <person name="Tsai I.J."/>
            <person name="Reid A.J."/>
            <person name="Bancroft A.J."/>
            <person name="Nichol S."/>
            <person name="Tracey A."/>
            <person name="Holroyd N."/>
            <person name="Cotton J.A."/>
            <person name="Stanley E.J."/>
            <person name="Zarowiecki M."/>
            <person name="Liu J.Z."/>
            <person name="Huckvale T."/>
            <person name="Cooper P.J."/>
            <person name="Grencis R.K."/>
            <person name="Berriman M."/>
        </authorList>
    </citation>
    <scope>NUCLEOTIDE SEQUENCE [LARGE SCALE GENOMIC DNA]</scope>
</reference>
<dbReference type="OrthoDB" id="5394539at2759"/>
<dbReference type="GO" id="GO:0070681">
    <property type="term" value="P:glutaminyl-tRNAGln biosynthesis via transamidation"/>
    <property type="evidence" value="ECO:0007669"/>
    <property type="project" value="TreeGrafter"/>
</dbReference>
<organism evidence="1 2">
    <name type="scientific">Trichuris trichiura</name>
    <name type="common">Whipworm</name>
    <name type="synonym">Trichocephalus trichiurus</name>
    <dbReference type="NCBI Taxonomy" id="36087"/>
    <lineage>
        <taxon>Eukaryota</taxon>
        <taxon>Metazoa</taxon>
        <taxon>Ecdysozoa</taxon>
        <taxon>Nematoda</taxon>
        <taxon>Enoplea</taxon>
        <taxon>Dorylaimia</taxon>
        <taxon>Trichinellida</taxon>
        <taxon>Trichuridae</taxon>
        <taxon>Trichuris</taxon>
    </lineage>
</organism>
<proteinExistence type="predicted"/>
<dbReference type="GO" id="GO:0030956">
    <property type="term" value="C:glutamyl-tRNA(Gln) amidotransferase complex"/>
    <property type="evidence" value="ECO:0007669"/>
    <property type="project" value="TreeGrafter"/>
</dbReference>
<dbReference type="GO" id="GO:0016740">
    <property type="term" value="F:transferase activity"/>
    <property type="evidence" value="ECO:0007669"/>
    <property type="project" value="UniProtKB-KW"/>
</dbReference>
<keyword evidence="1" id="KW-0808">Transferase</keyword>
<keyword evidence="2" id="KW-1185">Reference proteome</keyword>
<dbReference type="GO" id="GO:0006450">
    <property type="term" value="P:regulation of translational fidelity"/>
    <property type="evidence" value="ECO:0007669"/>
    <property type="project" value="InterPro"/>
</dbReference>
<protein>
    <submittedName>
        <fullName evidence="1">Glutamyl tRNA(Gln) amidotransferase subunit C</fullName>
    </submittedName>
</protein>
<dbReference type="InterPro" id="IPR003837">
    <property type="entry name" value="GatC"/>
</dbReference>
<gene>
    <name evidence="1" type="ORF">TTRE_0000055501</name>
</gene>
<name>A0A077YWY6_TRITR</name>
<dbReference type="SUPFAM" id="SSF141000">
    <property type="entry name" value="Glu-tRNAGln amidotransferase C subunit"/>
    <property type="match status" value="1"/>
</dbReference>
<dbReference type="InterPro" id="IPR036113">
    <property type="entry name" value="Asp/Glu-ADT_sf_sub_c"/>
</dbReference>
<sequence length="151" mass="16764">MALSRLLIASKGGRCAGLARQFCKSSVDSVFPKGSVWREIDKDSLPPLPKLDDDLLHLLEEQSLVRFDDKAALWHLQKAIEYANQLHAVDTDNVEPMYTLSDDCPTEMIERTELLSNAAVSCEGYFVAPPGNVPLEKNDVQVTDEDVSNCK</sequence>
<dbReference type="PANTHER" id="PTHR15004">
    <property type="entry name" value="GLUTAMYL-TRNA(GLN) AMIDOTRANSFERASE SUBUNIT C, MITOCHONDRIAL"/>
    <property type="match status" value="1"/>
</dbReference>
<dbReference type="EMBL" id="HG805819">
    <property type="protein sequence ID" value="CDW52296.1"/>
    <property type="molecule type" value="Genomic_DNA"/>
</dbReference>
<accession>A0A077YWY6</accession>
<dbReference type="Pfam" id="PF02686">
    <property type="entry name" value="GatC"/>
    <property type="match status" value="1"/>
</dbReference>